<dbReference type="InterPro" id="IPR025250">
    <property type="entry name" value="DUF4199"/>
</dbReference>
<name>A0A6B3QZ27_9FLAO</name>
<dbReference type="EMBL" id="JAAIKD010000002">
    <property type="protein sequence ID" value="NEV93429.1"/>
    <property type="molecule type" value="Genomic_DNA"/>
</dbReference>
<evidence type="ECO:0000313" key="3">
    <source>
        <dbReference type="Proteomes" id="UP000478505"/>
    </source>
</evidence>
<dbReference type="RefSeq" id="WP_164004142.1">
    <property type="nucleotide sequence ID" value="NZ_JAAIKD010000002.1"/>
</dbReference>
<protein>
    <submittedName>
        <fullName evidence="2">DUF4199 domain-containing protein</fullName>
    </submittedName>
</protein>
<sequence length="159" mass="18285">MKSIKIELKWGFIFIGSLLLWMLLEKWAGLHDTYIHLHQYFTMLFAIVAVAIYVLALKEKRNIFYGGKMTYWQGLRSGIILTLVITIFSPVTQWIISEIITPEYFKNAIEYAVQKGYYKSLAAAESEFNLKTYIIKSSIWALATGIVTSAIVAVFTRKK</sequence>
<keyword evidence="1" id="KW-0812">Transmembrane</keyword>
<keyword evidence="3" id="KW-1185">Reference proteome</keyword>
<dbReference type="Proteomes" id="UP000478505">
    <property type="component" value="Unassembled WGS sequence"/>
</dbReference>
<evidence type="ECO:0000256" key="1">
    <source>
        <dbReference type="SAM" id="Phobius"/>
    </source>
</evidence>
<accession>A0A6B3QZ27</accession>
<dbReference type="Pfam" id="PF13858">
    <property type="entry name" value="DUF4199"/>
    <property type="match status" value="1"/>
</dbReference>
<feature type="transmembrane region" description="Helical" evidence="1">
    <location>
        <begin position="138"/>
        <end position="156"/>
    </location>
</feature>
<feature type="transmembrane region" description="Helical" evidence="1">
    <location>
        <begin position="78"/>
        <end position="96"/>
    </location>
</feature>
<gene>
    <name evidence="2" type="ORF">G3567_04600</name>
</gene>
<feature type="transmembrane region" description="Helical" evidence="1">
    <location>
        <begin position="7"/>
        <end position="24"/>
    </location>
</feature>
<organism evidence="2 3">
    <name type="scientific">Psychroflexus aurantiacus</name>
    <dbReference type="NCBI Taxonomy" id="2709310"/>
    <lineage>
        <taxon>Bacteria</taxon>
        <taxon>Pseudomonadati</taxon>
        <taxon>Bacteroidota</taxon>
        <taxon>Flavobacteriia</taxon>
        <taxon>Flavobacteriales</taxon>
        <taxon>Flavobacteriaceae</taxon>
        <taxon>Psychroflexus</taxon>
    </lineage>
</organism>
<comment type="caution">
    <text evidence="2">The sequence shown here is derived from an EMBL/GenBank/DDBJ whole genome shotgun (WGS) entry which is preliminary data.</text>
</comment>
<feature type="transmembrane region" description="Helical" evidence="1">
    <location>
        <begin position="36"/>
        <end position="57"/>
    </location>
</feature>
<dbReference type="AlphaFoldDB" id="A0A6B3QZ27"/>
<evidence type="ECO:0000313" key="2">
    <source>
        <dbReference type="EMBL" id="NEV93429.1"/>
    </source>
</evidence>
<proteinExistence type="predicted"/>
<reference evidence="2 3" key="1">
    <citation type="submission" date="2020-02" db="EMBL/GenBank/DDBJ databases">
        <title>Flavobacteriaceae Psychroflexus bacterium YR1-1, complete genome.</title>
        <authorList>
            <person name="Li Y."/>
            <person name="Wu S."/>
        </authorList>
    </citation>
    <scope>NUCLEOTIDE SEQUENCE [LARGE SCALE GENOMIC DNA]</scope>
    <source>
        <strain evidence="2 3">YR1-1</strain>
    </source>
</reference>
<keyword evidence="1" id="KW-1133">Transmembrane helix</keyword>
<keyword evidence="1" id="KW-0472">Membrane</keyword>